<dbReference type="GO" id="GO:0051539">
    <property type="term" value="F:4 iron, 4 sulfur cluster binding"/>
    <property type="evidence" value="ECO:0007669"/>
    <property type="project" value="UniProtKB-KW"/>
</dbReference>
<evidence type="ECO:0000256" key="7">
    <source>
        <dbReference type="SAM" id="SignalP"/>
    </source>
</evidence>
<dbReference type="InterPro" id="IPR036188">
    <property type="entry name" value="FAD/NAD-bd_sf"/>
</dbReference>
<sequence>MSLQKKTRTTRRDFLKGASATSILLAMPSGILGAAPAVLKPPAPVASKPRRPRKGMRTHENSPVILRRELSADLVVVGGGLSGICAAIAAARHGASVVLLQDRPMLGGNASSEIRMGIMGAHGHNNKETGILEELQLENIYRNPLMRYTLWDDVMLSAVLAEKITLLLNTSVHSVETENNVIKTVTGWNLHEYCEYTVSGRVFADCSGDSILRLSGAEFRTGREATDEFDESFAQPRADAHTMGNSILMQLRECKEHRPFIPPAWAHRYTDANAPKHRKLRAEDNNFWFIEYGGLIDTIGDANKIQFELKRVVYGLWAYMKNHPDGRCKNYELDWVGSLPGKRESARLVGDVILNQRHVMDAGRFPDSVAHGGWVLDDHHPGGIHYDGEPSKFDYPPVPFGIPYRSLYSKNIDNLFFAGRNVSCTHAALSTIRVMATCAVMGQAVGTAAALTKKHGCMPRDIYKKHIAELQATLLDDDQMIPHLRRKVSPLTLQATAQFEALRAGHDRNIEKGEWGTGAGSGTGGTKYRWQDKQIETGVWLKQGETARYEWPAPVMISSARAVFDTELSFRGKRMRKLEGTTDYKELPAMLAREFALEVLKDGQWMEIAREKENRRRFWRVKFPAVSCTAARLKVISTWGAKTDAHVFSFEVA</sequence>
<evidence type="ECO:0000313" key="9">
    <source>
        <dbReference type="Proteomes" id="UP000244896"/>
    </source>
</evidence>
<evidence type="ECO:0000256" key="2">
    <source>
        <dbReference type="ARBA" id="ARBA00022723"/>
    </source>
</evidence>
<evidence type="ECO:0000256" key="4">
    <source>
        <dbReference type="ARBA" id="ARBA00023004"/>
    </source>
</evidence>
<feature type="region of interest" description="Disordered" evidence="6">
    <location>
        <begin position="40"/>
        <end position="60"/>
    </location>
</feature>
<keyword evidence="2" id="KW-0479">Metal-binding</keyword>
<evidence type="ECO:0008006" key="10">
    <source>
        <dbReference type="Google" id="ProtNLM"/>
    </source>
</evidence>
<dbReference type="RefSeq" id="WP_108825421.1">
    <property type="nucleotide sequence ID" value="NZ_CP023004.1"/>
</dbReference>
<reference evidence="8 9" key="1">
    <citation type="journal article" date="2018" name="Syst. Appl. Microbiol.">
        <title>Ereboglobus luteus gen. nov. sp. nov. from cockroach guts, and new insights into the oxygen relationship of the genera Opitutus and Didymococcus (Verrucomicrobia: Opitutaceae).</title>
        <authorList>
            <person name="Tegtmeier D."/>
            <person name="Belitz A."/>
            <person name="Radek R."/>
            <person name="Heimerl T."/>
            <person name="Brune A."/>
        </authorList>
    </citation>
    <scope>NUCLEOTIDE SEQUENCE [LARGE SCALE GENOMIC DNA]</scope>
    <source>
        <strain evidence="8 9">Ho45</strain>
    </source>
</reference>
<evidence type="ECO:0000256" key="5">
    <source>
        <dbReference type="ARBA" id="ARBA00023014"/>
    </source>
</evidence>
<evidence type="ECO:0000256" key="3">
    <source>
        <dbReference type="ARBA" id="ARBA00023002"/>
    </source>
</evidence>
<dbReference type="InterPro" id="IPR006311">
    <property type="entry name" value="TAT_signal"/>
</dbReference>
<feature type="chain" id="PRO_5015911781" description="FAD-dependent oxidoreductase" evidence="7">
    <location>
        <begin position="35"/>
        <end position="653"/>
    </location>
</feature>
<dbReference type="Pfam" id="PF12831">
    <property type="entry name" value="FAD_oxidored"/>
    <property type="match status" value="1"/>
</dbReference>
<dbReference type="AlphaFoldDB" id="A0A2U8E479"/>
<dbReference type="InterPro" id="IPR039650">
    <property type="entry name" value="HdrA-like"/>
</dbReference>
<evidence type="ECO:0000313" key="8">
    <source>
        <dbReference type="EMBL" id="AWI09610.1"/>
    </source>
</evidence>
<keyword evidence="1" id="KW-0004">4Fe-4S</keyword>
<dbReference type="Gene3D" id="3.50.50.60">
    <property type="entry name" value="FAD/NAD(P)-binding domain"/>
    <property type="match status" value="1"/>
</dbReference>
<dbReference type="PROSITE" id="PS51318">
    <property type="entry name" value="TAT"/>
    <property type="match status" value="1"/>
</dbReference>
<accession>A0A2U8E479</accession>
<evidence type="ECO:0000256" key="6">
    <source>
        <dbReference type="SAM" id="MobiDB-lite"/>
    </source>
</evidence>
<keyword evidence="4" id="KW-0408">Iron</keyword>
<proteinExistence type="predicted"/>
<dbReference type="Proteomes" id="UP000244896">
    <property type="component" value="Chromosome"/>
</dbReference>
<dbReference type="PANTHER" id="PTHR43498">
    <property type="entry name" value="FERREDOXIN:COB-COM HETERODISULFIDE REDUCTASE SUBUNIT A"/>
    <property type="match status" value="1"/>
</dbReference>
<keyword evidence="5" id="KW-0411">Iron-sulfur</keyword>
<dbReference type="OrthoDB" id="9759982at2"/>
<dbReference type="GO" id="GO:0046872">
    <property type="term" value="F:metal ion binding"/>
    <property type="evidence" value="ECO:0007669"/>
    <property type="project" value="UniProtKB-KW"/>
</dbReference>
<dbReference type="SUPFAM" id="SSF51905">
    <property type="entry name" value="FAD/NAD(P)-binding domain"/>
    <property type="match status" value="1"/>
</dbReference>
<keyword evidence="7" id="KW-0732">Signal</keyword>
<keyword evidence="3" id="KW-0560">Oxidoreductase</keyword>
<dbReference type="KEGG" id="elut:CKA38_10450"/>
<keyword evidence="9" id="KW-1185">Reference proteome</keyword>
<gene>
    <name evidence="8" type="ORF">CKA38_10450</name>
</gene>
<dbReference type="PANTHER" id="PTHR43498:SF1">
    <property type="entry name" value="COB--COM HETERODISULFIDE REDUCTASE IRON-SULFUR SUBUNIT A"/>
    <property type="match status" value="1"/>
</dbReference>
<organism evidence="8 9">
    <name type="scientific">Ereboglobus luteus</name>
    <dbReference type="NCBI Taxonomy" id="1796921"/>
    <lineage>
        <taxon>Bacteria</taxon>
        <taxon>Pseudomonadati</taxon>
        <taxon>Verrucomicrobiota</taxon>
        <taxon>Opitutia</taxon>
        <taxon>Opitutales</taxon>
        <taxon>Opitutaceae</taxon>
        <taxon>Ereboglobus</taxon>
    </lineage>
</organism>
<feature type="signal peptide" evidence="7">
    <location>
        <begin position="1"/>
        <end position="34"/>
    </location>
</feature>
<evidence type="ECO:0000256" key="1">
    <source>
        <dbReference type="ARBA" id="ARBA00022485"/>
    </source>
</evidence>
<dbReference type="EMBL" id="CP023004">
    <property type="protein sequence ID" value="AWI09610.1"/>
    <property type="molecule type" value="Genomic_DNA"/>
</dbReference>
<name>A0A2U8E479_9BACT</name>
<dbReference type="GO" id="GO:0016491">
    <property type="term" value="F:oxidoreductase activity"/>
    <property type="evidence" value="ECO:0007669"/>
    <property type="project" value="UniProtKB-KW"/>
</dbReference>
<protein>
    <recommendedName>
        <fullName evidence="10">FAD-dependent oxidoreductase</fullName>
    </recommendedName>
</protein>